<dbReference type="InterPro" id="IPR000432">
    <property type="entry name" value="DNA_mismatch_repair_MutS_C"/>
</dbReference>
<dbReference type="Gene3D" id="3.40.50.300">
    <property type="entry name" value="P-loop containing nucleotide triphosphate hydrolases"/>
    <property type="match status" value="1"/>
</dbReference>
<dbReference type="SUPFAM" id="SSF53150">
    <property type="entry name" value="DNA repair protein MutS, domain II"/>
    <property type="match status" value="1"/>
</dbReference>
<dbReference type="PANTHER" id="PTHR11361">
    <property type="entry name" value="DNA MISMATCH REPAIR PROTEIN MUTS FAMILY MEMBER"/>
    <property type="match status" value="1"/>
</dbReference>
<dbReference type="Gene3D" id="3.30.420.110">
    <property type="entry name" value="MutS, connector domain"/>
    <property type="match status" value="1"/>
</dbReference>
<dbReference type="SUPFAM" id="SSF52540">
    <property type="entry name" value="P-loop containing nucleoside triphosphate hydrolases"/>
    <property type="match status" value="1"/>
</dbReference>
<comment type="caution">
    <text evidence="10">The sequence shown here is derived from an EMBL/GenBank/DDBJ whole genome shotgun (WGS) entry which is preliminary data.</text>
</comment>
<dbReference type="GO" id="GO:0007131">
    <property type="term" value="P:reciprocal meiotic recombination"/>
    <property type="evidence" value="ECO:0007669"/>
    <property type="project" value="TreeGrafter"/>
</dbReference>
<dbReference type="InterPro" id="IPR007860">
    <property type="entry name" value="DNA_mmatch_repair_MutS_con_dom"/>
</dbReference>
<evidence type="ECO:0000256" key="4">
    <source>
        <dbReference type="ARBA" id="ARBA00022840"/>
    </source>
</evidence>
<dbReference type="GO" id="GO:0140664">
    <property type="term" value="F:ATP-dependent DNA damage sensor activity"/>
    <property type="evidence" value="ECO:0007669"/>
    <property type="project" value="InterPro"/>
</dbReference>
<dbReference type="InterPro" id="IPR036187">
    <property type="entry name" value="DNA_mismatch_repair_MutS_sf"/>
</dbReference>
<feature type="region of interest" description="Disordered" evidence="8">
    <location>
        <begin position="1"/>
        <end position="62"/>
    </location>
</feature>
<evidence type="ECO:0000259" key="9">
    <source>
        <dbReference type="PROSITE" id="PS00486"/>
    </source>
</evidence>
<dbReference type="Pfam" id="PF05192">
    <property type="entry name" value="MutS_III"/>
    <property type="match status" value="1"/>
</dbReference>
<evidence type="ECO:0000256" key="7">
    <source>
        <dbReference type="ARBA" id="ARBA00073774"/>
    </source>
</evidence>
<feature type="compositionally biased region" description="Low complexity" evidence="8">
    <location>
        <begin position="7"/>
        <end position="22"/>
    </location>
</feature>
<dbReference type="InterPro" id="IPR007861">
    <property type="entry name" value="DNA_mismatch_repair_MutS_clamp"/>
</dbReference>
<evidence type="ECO:0000313" key="11">
    <source>
        <dbReference type="Proteomes" id="UP000319731"/>
    </source>
</evidence>
<dbReference type="SMART" id="SM00533">
    <property type="entry name" value="MUTSd"/>
    <property type="match status" value="1"/>
</dbReference>
<accession>A0A507C756</accession>
<dbReference type="InterPro" id="IPR027417">
    <property type="entry name" value="P-loop_NTPase"/>
</dbReference>
<dbReference type="InterPro" id="IPR036678">
    <property type="entry name" value="MutS_con_dom_sf"/>
</dbReference>
<feature type="compositionally biased region" description="Polar residues" evidence="8">
    <location>
        <begin position="39"/>
        <end position="61"/>
    </location>
</feature>
<dbReference type="SUPFAM" id="SSF48334">
    <property type="entry name" value="DNA repair protein MutS, domain III"/>
    <property type="match status" value="1"/>
</dbReference>
<dbReference type="InterPro" id="IPR007696">
    <property type="entry name" value="DNA_mismatch_repair_MutS_core"/>
</dbReference>
<dbReference type="EMBL" id="QEAO01000017">
    <property type="protein sequence ID" value="TPX33894.1"/>
    <property type="molecule type" value="Genomic_DNA"/>
</dbReference>
<sequence length="855" mass="94876">MQRETPSVQSSSGRGRSSVVSASDKESSSGRRTASSKSNNEGASRPKTSASRPKTATSRENSVIVCISQGRGVASDIGMASMDIKTSECILHQFGDTPSYVKLLHKLHLYNPLEVLMSSTMNEPPKSKICEAIEGEFPDISIAPVDRKYFKDSAGLNYIKEYGLEADIPNLIVGIQKKYFALTALASLLKHIELHRSIGFPQHSIQFKFQAIDGTVMIDAVTSRNLELVTNITAGHHGFSLFSVLNHTCTPMGARLLRTNILQPPSNERTINTRLDSVEDLIHNQEMFFAVKSALKGFPDVHHLITSLIQVNKKPSVKHSEQSTNHVITLKHTLECVGPLQAALTSSRSELIRSIYKTIAGDDLELMRTRIDEVINEDVALQRTPIGLRNQRCYAAGYNGLLDVARQTYKETTNDIYEATTQYSQKYELDLKLSFSSSVNGFLLSTTKELLGDRELPLEFINVSHKKNVLSFTTLRIMAMNDRINESLTEVYLMSDRTIAELVTFIRAHIAYLYRLSECVALLDMIMSFAHYSTITNCTRPEFTQTLAIRSGRHPIRDAQNIGSFVPNDVYAVAGGTFEIVTGPNMAGKSTYLRQIALINIVGQLGCFVPAEYASFRIIHSLFSRIGNDDCSEANASSFMIEMREAAYILQNATPRSLIIIDELGRGTSTYDGLGMTFAIAEDLIDTKAFVFFATHFSELAHDLDLQPNVVNLHLKVTTSSACAHYTSQMSTTSLQPGGLHFTYCIGDGPMEEGAHYGLQLASVSGFPNNIIERAEVVAIKLEKMSAEARMRNQVEHQENALKMLNTQFAQRLCQARRSSNLSEPELRKYLHDLQTEYLQSRRVLEGGSSAPSSN</sequence>
<dbReference type="GO" id="GO:0030983">
    <property type="term" value="F:mismatched DNA binding"/>
    <property type="evidence" value="ECO:0007669"/>
    <property type="project" value="InterPro"/>
</dbReference>
<dbReference type="RefSeq" id="XP_031024778.1">
    <property type="nucleotide sequence ID" value="XM_031169245.1"/>
</dbReference>
<dbReference type="GO" id="GO:0006298">
    <property type="term" value="P:mismatch repair"/>
    <property type="evidence" value="ECO:0007669"/>
    <property type="project" value="InterPro"/>
</dbReference>
<dbReference type="PIRSF" id="PIRSF005813">
    <property type="entry name" value="MSH2"/>
    <property type="match status" value="1"/>
</dbReference>
<evidence type="ECO:0000256" key="5">
    <source>
        <dbReference type="ARBA" id="ARBA00023125"/>
    </source>
</evidence>
<dbReference type="GO" id="GO:0005634">
    <property type="term" value="C:nucleus"/>
    <property type="evidence" value="ECO:0007669"/>
    <property type="project" value="TreeGrafter"/>
</dbReference>
<comment type="similarity">
    <text evidence="1">Belongs to the DNA mismatch repair MutS family.</text>
</comment>
<dbReference type="SMART" id="SM00534">
    <property type="entry name" value="MUTSac"/>
    <property type="match status" value="1"/>
</dbReference>
<dbReference type="InterPro" id="IPR045076">
    <property type="entry name" value="MutS"/>
</dbReference>
<evidence type="ECO:0000256" key="3">
    <source>
        <dbReference type="ARBA" id="ARBA00022741"/>
    </source>
</evidence>
<keyword evidence="3" id="KW-0547">Nucleotide-binding</keyword>
<keyword evidence="5" id="KW-0238">DNA-binding</keyword>
<dbReference type="STRING" id="1806994.A0A507C756"/>
<dbReference type="Pfam" id="PF00488">
    <property type="entry name" value="MutS_V"/>
    <property type="match status" value="1"/>
</dbReference>
<evidence type="ECO:0000256" key="8">
    <source>
        <dbReference type="SAM" id="MobiDB-lite"/>
    </source>
</evidence>
<organism evidence="10 11">
    <name type="scientific">Synchytrium microbalum</name>
    <dbReference type="NCBI Taxonomy" id="1806994"/>
    <lineage>
        <taxon>Eukaryota</taxon>
        <taxon>Fungi</taxon>
        <taxon>Fungi incertae sedis</taxon>
        <taxon>Chytridiomycota</taxon>
        <taxon>Chytridiomycota incertae sedis</taxon>
        <taxon>Chytridiomycetes</taxon>
        <taxon>Synchytriales</taxon>
        <taxon>Synchytriaceae</taxon>
        <taxon>Synchytrium</taxon>
    </lineage>
</organism>
<dbReference type="FunFam" id="3.40.50.300:FF:000870">
    <property type="entry name" value="MutS protein homolog 4"/>
    <property type="match status" value="1"/>
</dbReference>
<dbReference type="Pfam" id="PF05188">
    <property type="entry name" value="MutS_II"/>
    <property type="match status" value="1"/>
</dbReference>
<proteinExistence type="inferred from homology"/>
<evidence type="ECO:0000256" key="2">
    <source>
        <dbReference type="ARBA" id="ARBA00022151"/>
    </source>
</evidence>
<evidence type="ECO:0000313" key="10">
    <source>
        <dbReference type="EMBL" id="TPX33894.1"/>
    </source>
</evidence>
<dbReference type="Gene3D" id="1.10.1420.10">
    <property type="match status" value="2"/>
</dbReference>
<evidence type="ECO:0000256" key="1">
    <source>
        <dbReference type="ARBA" id="ARBA00006271"/>
    </source>
</evidence>
<feature type="domain" description="DNA mismatch repair proteins mutS family" evidence="9">
    <location>
        <begin position="657"/>
        <end position="673"/>
    </location>
</feature>
<dbReference type="GO" id="GO:0005524">
    <property type="term" value="F:ATP binding"/>
    <property type="evidence" value="ECO:0007669"/>
    <property type="project" value="UniProtKB-KW"/>
</dbReference>
<dbReference type="OrthoDB" id="276261at2759"/>
<dbReference type="InterPro" id="IPR011184">
    <property type="entry name" value="DNA_mismatch_repair_Msh2"/>
</dbReference>
<protein>
    <recommendedName>
        <fullName evidence="2 7">DNA mismatch repair protein MSH3</fullName>
    </recommendedName>
    <alternativeName>
        <fullName evidence="2 7">DNA mismatch repair protein MSH3</fullName>
    </alternativeName>
</protein>
<dbReference type="AlphaFoldDB" id="A0A507C756"/>
<keyword evidence="6" id="KW-0469">Meiosis</keyword>
<reference evidence="10 11" key="1">
    <citation type="journal article" date="2019" name="Sci. Rep.">
        <title>Comparative genomics of chytrid fungi reveal insights into the obligate biotrophic and pathogenic lifestyle of Synchytrium endobioticum.</title>
        <authorList>
            <person name="van de Vossenberg B.T.L.H."/>
            <person name="Warris S."/>
            <person name="Nguyen H.D.T."/>
            <person name="van Gent-Pelzer M.P.E."/>
            <person name="Joly D.L."/>
            <person name="van de Geest H.C."/>
            <person name="Bonants P.J.M."/>
            <person name="Smith D.S."/>
            <person name="Levesque C.A."/>
            <person name="van der Lee T.A.J."/>
        </authorList>
    </citation>
    <scope>NUCLEOTIDE SEQUENCE [LARGE SCALE GENOMIC DNA]</scope>
    <source>
        <strain evidence="10 11">JEL517</strain>
    </source>
</reference>
<keyword evidence="4" id="KW-0067">ATP-binding</keyword>
<keyword evidence="11" id="KW-1185">Reference proteome</keyword>
<dbReference type="Proteomes" id="UP000319731">
    <property type="component" value="Unassembled WGS sequence"/>
</dbReference>
<dbReference type="PROSITE" id="PS00486">
    <property type="entry name" value="DNA_MISMATCH_REPAIR_2"/>
    <property type="match status" value="1"/>
</dbReference>
<dbReference type="PANTHER" id="PTHR11361:SF21">
    <property type="entry name" value="MUTS PROTEIN HOMOLOG 4"/>
    <property type="match status" value="1"/>
</dbReference>
<evidence type="ECO:0000256" key="6">
    <source>
        <dbReference type="ARBA" id="ARBA00023254"/>
    </source>
</evidence>
<name>A0A507C756_9FUNG</name>
<dbReference type="Pfam" id="PF05190">
    <property type="entry name" value="MutS_IV"/>
    <property type="match status" value="1"/>
</dbReference>
<gene>
    <name evidence="10" type="ORF">SmJEL517_g03317</name>
</gene>
<dbReference type="GeneID" id="42004542"/>